<dbReference type="KEGG" id="phao:HF685_08240"/>
<keyword evidence="1" id="KW-1133">Transmembrane helix</keyword>
<dbReference type="RefSeq" id="WP_168819198.1">
    <property type="nucleotide sequence ID" value="NZ_CP051217.1"/>
</dbReference>
<dbReference type="Proteomes" id="UP000501600">
    <property type="component" value="Chromosome"/>
</dbReference>
<evidence type="ECO:0000256" key="1">
    <source>
        <dbReference type="SAM" id="Phobius"/>
    </source>
</evidence>
<name>A0A6H2DM52_9SPHN</name>
<evidence type="ECO:0000313" key="2">
    <source>
        <dbReference type="EMBL" id="QJB69268.1"/>
    </source>
</evidence>
<organism evidence="2 3">
    <name type="scientific">Parasphingorhabdus halotolerans</name>
    <dbReference type="NCBI Taxonomy" id="2725558"/>
    <lineage>
        <taxon>Bacteria</taxon>
        <taxon>Pseudomonadati</taxon>
        <taxon>Pseudomonadota</taxon>
        <taxon>Alphaproteobacteria</taxon>
        <taxon>Sphingomonadales</taxon>
        <taxon>Sphingomonadaceae</taxon>
        <taxon>Parasphingorhabdus</taxon>
    </lineage>
</organism>
<evidence type="ECO:0000313" key="3">
    <source>
        <dbReference type="Proteomes" id="UP000501600"/>
    </source>
</evidence>
<sequence>MISSQYLPFFYYGFLIIVCGYAIKRGHREEYIGAAIMFAGSVATGIVARVFGTAWSHREYGILGVDLLALLALIYVMIRSDRFWPIWATAFHLLAVTIHVAMMVAPEITPWAFATGAGFWAYPMLLALAIGTNEYVRPDEINHIPSG</sequence>
<reference evidence="2 3" key="1">
    <citation type="submission" date="2020-04" db="EMBL/GenBank/DDBJ databases">
        <title>Genome sequence for Sphingorhabdus sp. strain M1.</title>
        <authorList>
            <person name="Park S.-J."/>
        </authorList>
    </citation>
    <scope>NUCLEOTIDE SEQUENCE [LARGE SCALE GENOMIC DNA]</scope>
    <source>
        <strain evidence="2 3">JK6</strain>
    </source>
</reference>
<dbReference type="AlphaFoldDB" id="A0A6H2DM52"/>
<gene>
    <name evidence="2" type="ORF">HF685_08240</name>
</gene>
<feature type="transmembrane region" description="Helical" evidence="1">
    <location>
        <begin position="35"/>
        <end position="54"/>
    </location>
</feature>
<proteinExistence type="predicted"/>
<accession>A0A6H2DM52</accession>
<feature type="transmembrane region" description="Helical" evidence="1">
    <location>
        <begin position="85"/>
        <end position="105"/>
    </location>
</feature>
<protein>
    <submittedName>
        <fullName evidence="2">Uncharacterized protein</fullName>
    </submittedName>
</protein>
<feature type="transmembrane region" description="Helical" evidence="1">
    <location>
        <begin position="60"/>
        <end position="78"/>
    </location>
</feature>
<keyword evidence="3" id="KW-1185">Reference proteome</keyword>
<dbReference type="EMBL" id="CP051217">
    <property type="protein sequence ID" value="QJB69268.1"/>
    <property type="molecule type" value="Genomic_DNA"/>
</dbReference>
<keyword evidence="1" id="KW-0472">Membrane</keyword>
<feature type="transmembrane region" description="Helical" evidence="1">
    <location>
        <begin position="111"/>
        <end position="130"/>
    </location>
</feature>
<keyword evidence="1" id="KW-0812">Transmembrane</keyword>
<feature type="transmembrane region" description="Helical" evidence="1">
    <location>
        <begin position="6"/>
        <end position="23"/>
    </location>
</feature>